<evidence type="ECO:0000313" key="2">
    <source>
        <dbReference type="Proteomes" id="UP000821865"/>
    </source>
</evidence>
<comment type="caution">
    <text evidence="1">The sequence shown here is derived from an EMBL/GenBank/DDBJ whole genome shotgun (WGS) entry which is preliminary data.</text>
</comment>
<accession>A0ACB8CQF1</accession>
<gene>
    <name evidence="1" type="ORF">HPB49_006643</name>
</gene>
<sequence>MISVMEASKATGARTVLVLSKSDIERLHPRVNELPTAVKFVLLTERAIECEFSLLYEPSCGMSKTQSYDFMALPRIVYVPFLSNTTQFQKTWIMKLSLYRRLQIIVSSDVHNRTLRRISPDVLCNVVSVSSRDINAPADRYRRCGERVNVTASSLFASDAAPPNKFPKDQKYRAAVQFLDRSTGDINTNPEVLAMMDAYRVLNNTVNVTEFGSTDALYEKAIDMVLRPVIMNSFANTVLFPDGYYSFARFCFFTRRRMDIRIIFVVSLRLFLEFLMVLTLVGTLVALSVHTRSHILFRGRTLLTLPGFLLFMVGTFFGRCHPISGAQAPSYRSLAVVSWIFGMIFLGNYAQSSITAIRVLPSVSASVRTLEELQPYIETCAMAPCFNWAWGDILLSFTTTGKAPLFPFITSSVLKCWDTSHTRGNMSPCYAKAQAGSHVALSTCSDQDVSAASQWGLVPSDDLFTFPQLFVIHWLNPARLQHRRILFAIAEHGLAVPHRRRIHPQMMDENRGTEPFHLYFGVYLAGCALSCAAFAAEMLCNLKHRRRVGDIPQPRLLAAVS</sequence>
<evidence type="ECO:0000313" key="1">
    <source>
        <dbReference type="EMBL" id="KAH7949255.1"/>
    </source>
</evidence>
<name>A0ACB8CQF1_DERSI</name>
<organism evidence="1 2">
    <name type="scientific">Dermacentor silvarum</name>
    <name type="common">Tick</name>
    <dbReference type="NCBI Taxonomy" id="543639"/>
    <lineage>
        <taxon>Eukaryota</taxon>
        <taxon>Metazoa</taxon>
        <taxon>Ecdysozoa</taxon>
        <taxon>Arthropoda</taxon>
        <taxon>Chelicerata</taxon>
        <taxon>Arachnida</taxon>
        <taxon>Acari</taxon>
        <taxon>Parasitiformes</taxon>
        <taxon>Ixodida</taxon>
        <taxon>Ixodoidea</taxon>
        <taxon>Ixodidae</taxon>
        <taxon>Rhipicephalinae</taxon>
        <taxon>Dermacentor</taxon>
    </lineage>
</organism>
<reference evidence="1" key="1">
    <citation type="submission" date="2020-05" db="EMBL/GenBank/DDBJ databases">
        <title>Large-scale comparative analyses of tick genomes elucidate their genetic diversity and vector capacities.</title>
        <authorList>
            <person name="Jia N."/>
            <person name="Wang J."/>
            <person name="Shi W."/>
            <person name="Du L."/>
            <person name="Sun Y."/>
            <person name="Zhan W."/>
            <person name="Jiang J."/>
            <person name="Wang Q."/>
            <person name="Zhang B."/>
            <person name="Ji P."/>
            <person name="Sakyi L.B."/>
            <person name="Cui X."/>
            <person name="Yuan T."/>
            <person name="Jiang B."/>
            <person name="Yang W."/>
            <person name="Lam T.T.-Y."/>
            <person name="Chang Q."/>
            <person name="Ding S."/>
            <person name="Wang X."/>
            <person name="Zhu J."/>
            <person name="Ruan X."/>
            <person name="Zhao L."/>
            <person name="Wei J."/>
            <person name="Que T."/>
            <person name="Du C."/>
            <person name="Cheng J."/>
            <person name="Dai P."/>
            <person name="Han X."/>
            <person name="Huang E."/>
            <person name="Gao Y."/>
            <person name="Liu J."/>
            <person name="Shao H."/>
            <person name="Ye R."/>
            <person name="Li L."/>
            <person name="Wei W."/>
            <person name="Wang X."/>
            <person name="Wang C."/>
            <person name="Yang T."/>
            <person name="Huo Q."/>
            <person name="Li W."/>
            <person name="Guo W."/>
            <person name="Chen H."/>
            <person name="Zhou L."/>
            <person name="Ni X."/>
            <person name="Tian J."/>
            <person name="Zhou Y."/>
            <person name="Sheng Y."/>
            <person name="Liu T."/>
            <person name="Pan Y."/>
            <person name="Xia L."/>
            <person name="Li J."/>
            <person name="Zhao F."/>
            <person name="Cao W."/>
        </authorList>
    </citation>
    <scope>NUCLEOTIDE SEQUENCE</scope>
    <source>
        <strain evidence="1">Dsil-2018</strain>
    </source>
</reference>
<protein>
    <submittedName>
        <fullName evidence="1">Uncharacterized protein</fullName>
    </submittedName>
</protein>
<proteinExistence type="predicted"/>
<dbReference type="Proteomes" id="UP000821865">
    <property type="component" value="Chromosome 5"/>
</dbReference>
<dbReference type="EMBL" id="CM023474">
    <property type="protein sequence ID" value="KAH7949255.1"/>
    <property type="molecule type" value="Genomic_DNA"/>
</dbReference>
<keyword evidence="2" id="KW-1185">Reference proteome</keyword>